<evidence type="ECO:0000313" key="7">
    <source>
        <dbReference type="EMBL" id="KAB1062124.1"/>
    </source>
</evidence>
<proteinExistence type="predicted"/>
<evidence type="ECO:0000313" key="8">
    <source>
        <dbReference type="Proteomes" id="UP000435357"/>
    </source>
</evidence>
<protein>
    <submittedName>
        <fullName evidence="7">HlyD family efflux transporter periplasmic adaptor subunit</fullName>
    </submittedName>
</protein>
<dbReference type="AlphaFoldDB" id="A0A6N6M1D0"/>
<accession>A0A6N6M1D0</accession>
<gene>
    <name evidence="7" type="ORF">F3059_12610</name>
</gene>
<dbReference type="Gene3D" id="2.40.50.100">
    <property type="match status" value="1"/>
</dbReference>
<dbReference type="InterPro" id="IPR011053">
    <property type="entry name" value="Single_hybrid_motif"/>
</dbReference>
<evidence type="ECO:0000256" key="3">
    <source>
        <dbReference type="ARBA" id="ARBA00022989"/>
    </source>
</evidence>
<sequence>MNSLFSDHMEELRDLKSLGTISNIRFGRILAYWLVVLFVAFVIILFLPWTQNINATGKVTSLSPSERPQTIQSTIDGRIEKWFVREGQAVQKGDTIIHISEIKDQYFDPQLIERTKNQVKNKKQAVESYKEKIDALEGQLELQVEGKQIKLSQARNKLKQSKLKVTADSIDYEAAKVNFEIAENQLTRQQNLFEQGLKSKTQLEKRQNNLQKEQAKLISAQSKLLSSQNEVLNATIELASIENDYNEKIAKTKSTLAEARYGLSETEGSLNKLRNQLSNYEKRVGYRYVTAPYDGYIAETLQGGVGQNIKQGQGIVRFVKKNAKLAATLYIDPVDFPLVHEGNNVRLQFDGWPAFVFSGWPNLSIGTYPAEVVGLDNVSSNNNKFRILVAPPDDVDWPELIRMGGGVKGFILLGEVPVWYEMWRQFNGFPPNFYESIDENAPNSNANKTKIKVEPKHVIK</sequence>
<dbReference type="SUPFAM" id="SSF51230">
    <property type="entry name" value="Single hybrid motif"/>
    <property type="match status" value="1"/>
</dbReference>
<evidence type="ECO:0000256" key="1">
    <source>
        <dbReference type="ARBA" id="ARBA00004167"/>
    </source>
</evidence>
<keyword evidence="4 6" id="KW-0472">Membrane</keyword>
<feature type="transmembrane region" description="Helical" evidence="6">
    <location>
        <begin position="30"/>
        <end position="49"/>
    </location>
</feature>
<dbReference type="InterPro" id="IPR050739">
    <property type="entry name" value="MFP"/>
</dbReference>
<feature type="coiled-coil region" evidence="5">
    <location>
        <begin position="112"/>
        <end position="230"/>
    </location>
</feature>
<dbReference type="Proteomes" id="UP000435357">
    <property type="component" value="Unassembled WGS sequence"/>
</dbReference>
<name>A0A6N6M1D0_9FLAO</name>
<dbReference type="RefSeq" id="WP_151169824.1">
    <property type="nucleotide sequence ID" value="NZ_WACR01000012.1"/>
</dbReference>
<dbReference type="GO" id="GO:0016020">
    <property type="term" value="C:membrane"/>
    <property type="evidence" value="ECO:0007669"/>
    <property type="project" value="UniProtKB-SubCell"/>
</dbReference>
<evidence type="ECO:0000256" key="6">
    <source>
        <dbReference type="SAM" id="Phobius"/>
    </source>
</evidence>
<dbReference type="OrthoDB" id="9760528at2"/>
<dbReference type="EMBL" id="WACR01000012">
    <property type="protein sequence ID" value="KAB1062124.1"/>
    <property type="molecule type" value="Genomic_DNA"/>
</dbReference>
<evidence type="ECO:0000256" key="5">
    <source>
        <dbReference type="SAM" id="Coils"/>
    </source>
</evidence>
<keyword evidence="3 6" id="KW-1133">Transmembrane helix</keyword>
<dbReference type="PANTHER" id="PTHR30386">
    <property type="entry name" value="MEMBRANE FUSION SUBUNIT OF EMRAB-TOLC MULTIDRUG EFFLUX PUMP"/>
    <property type="match status" value="1"/>
</dbReference>
<organism evidence="7 8">
    <name type="scientific">Salibacter halophilus</name>
    <dbReference type="NCBI Taxonomy" id="1803916"/>
    <lineage>
        <taxon>Bacteria</taxon>
        <taxon>Pseudomonadati</taxon>
        <taxon>Bacteroidota</taxon>
        <taxon>Flavobacteriia</taxon>
        <taxon>Flavobacteriales</taxon>
        <taxon>Salibacteraceae</taxon>
        <taxon>Salibacter</taxon>
    </lineage>
</organism>
<keyword evidence="2 6" id="KW-0812">Transmembrane</keyword>
<evidence type="ECO:0000256" key="2">
    <source>
        <dbReference type="ARBA" id="ARBA00022692"/>
    </source>
</evidence>
<comment type="subcellular location">
    <subcellularLocation>
        <location evidence="1">Membrane</location>
        <topology evidence="1">Single-pass membrane protein</topology>
    </subcellularLocation>
</comment>
<reference evidence="7 8" key="1">
    <citation type="submission" date="2019-09" db="EMBL/GenBank/DDBJ databases">
        <title>Genomes of Cryomorphaceae.</title>
        <authorList>
            <person name="Bowman J.P."/>
        </authorList>
    </citation>
    <scope>NUCLEOTIDE SEQUENCE [LARGE SCALE GENOMIC DNA]</scope>
    <source>
        <strain evidence="7 8">KCTC 52047</strain>
    </source>
</reference>
<dbReference type="PANTHER" id="PTHR30386:SF26">
    <property type="entry name" value="TRANSPORT PROTEIN COMB"/>
    <property type="match status" value="1"/>
</dbReference>
<keyword evidence="8" id="KW-1185">Reference proteome</keyword>
<keyword evidence="5" id="KW-0175">Coiled coil</keyword>
<comment type="caution">
    <text evidence="7">The sequence shown here is derived from an EMBL/GenBank/DDBJ whole genome shotgun (WGS) entry which is preliminary data.</text>
</comment>
<evidence type="ECO:0000256" key="4">
    <source>
        <dbReference type="ARBA" id="ARBA00023136"/>
    </source>
</evidence>